<keyword evidence="1" id="KW-1133">Transmembrane helix</keyword>
<feature type="transmembrane region" description="Helical" evidence="1">
    <location>
        <begin position="49"/>
        <end position="69"/>
    </location>
</feature>
<keyword evidence="2" id="KW-0418">Kinase</keyword>
<evidence type="ECO:0000256" key="1">
    <source>
        <dbReference type="SAM" id="Phobius"/>
    </source>
</evidence>
<dbReference type="EMBL" id="LR724125">
    <property type="protein sequence ID" value="VWO94659.1"/>
    <property type="molecule type" value="Genomic_DNA"/>
</dbReference>
<dbReference type="AlphaFoldDB" id="A0A5K1JSV2"/>
<name>A0A5K1JSV2_9APHY</name>
<dbReference type="GO" id="GO:0016301">
    <property type="term" value="F:kinase activity"/>
    <property type="evidence" value="ECO:0007669"/>
    <property type="project" value="UniProtKB-KW"/>
</dbReference>
<keyword evidence="1" id="KW-0812">Transmembrane</keyword>
<protein>
    <submittedName>
        <fullName evidence="2">Protein kinase domain-containing protein</fullName>
    </submittedName>
</protein>
<reference evidence="2" key="1">
    <citation type="submission" date="2019-10" db="EMBL/GenBank/DDBJ databases">
        <authorList>
            <person name="Nor Muhammad N."/>
        </authorList>
    </citation>
    <scope>NUCLEOTIDE SEQUENCE</scope>
</reference>
<sequence>MYSLVFLRLRGDILGEGWHIKVRFHHRDLEGNIHGSVDTQVVNIAKGMLLYPVAYTILLLPIAVCRFAEWSGHEVPFGATVFSDSIFLLSGLVDVILFLTTRRVLPMNTVLPKRMSALFSSFRSKSFVSKGNYPLASYVTTTHAGKPVLYDGNPNDGPPGGYSRPLPFPPVSGQPTCTPCSSPLSTPETFDLVPRRFSGRDKEADITSALHRAEHGQSRMPSDPPPLMVFIPESALKGT</sequence>
<keyword evidence="1" id="KW-0472">Membrane</keyword>
<organism evidence="2">
    <name type="scientific">Ganoderma boninense</name>
    <dbReference type="NCBI Taxonomy" id="34458"/>
    <lineage>
        <taxon>Eukaryota</taxon>
        <taxon>Fungi</taxon>
        <taxon>Dikarya</taxon>
        <taxon>Basidiomycota</taxon>
        <taxon>Agaricomycotina</taxon>
        <taxon>Agaricomycetes</taxon>
        <taxon>Polyporales</taxon>
        <taxon>Polyporaceae</taxon>
        <taxon>Ganoderma</taxon>
    </lineage>
</organism>
<accession>A0A5K1JSV2</accession>
<proteinExistence type="predicted"/>
<feature type="transmembrane region" description="Helical" evidence="1">
    <location>
        <begin position="75"/>
        <end position="99"/>
    </location>
</feature>
<keyword evidence="2" id="KW-0808">Transferase</keyword>
<evidence type="ECO:0000313" key="2">
    <source>
        <dbReference type="EMBL" id="VWO94659.1"/>
    </source>
</evidence>
<gene>
    <name evidence="2" type="primary">I1RTC2</name>
</gene>